<dbReference type="GO" id="GO:0051082">
    <property type="term" value="F:unfolded protein binding"/>
    <property type="evidence" value="ECO:0007669"/>
    <property type="project" value="InterPro"/>
</dbReference>
<sequence>MFKKSLLAAAAAAVLMTGAAQAADDNITNIAVINVPLIMHEIPQAKDSAEAMAKEFGPRQQELMTLEQEGKKLAADLQAGKFKGDELTDAQRRLAQLQSDFNLKGRALQEDAGKRTHEEQQRLAGLVQKAVDQIAKERGLQLVLRGENVVAYTVSALDISQDVIDRVAAQDKQGAAKKK</sequence>
<feature type="signal peptide" evidence="3">
    <location>
        <begin position="1"/>
        <end position="22"/>
    </location>
</feature>
<dbReference type="InterPro" id="IPR005632">
    <property type="entry name" value="Chaperone_Skp"/>
</dbReference>
<dbReference type="Gene3D" id="3.30.910.20">
    <property type="entry name" value="Skp domain"/>
    <property type="match status" value="1"/>
</dbReference>
<keyword evidence="2 3" id="KW-0732">Signal</keyword>
<evidence type="ECO:0000256" key="3">
    <source>
        <dbReference type="SAM" id="SignalP"/>
    </source>
</evidence>
<dbReference type="GO" id="GO:0050821">
    <property type="term" value="P:protein stabilization"/>
    <property type="evidence" value="ECO:0007669"/>
    <property type="project" value="TreeGrafter"/>
</dbReference>
<proteinExistence type="inferred from homology"/>
<reference evidence="4" key="1">
    <citation type="submission" date="2020-10" db="EMBL/GenBank/DDBJ databases">
        <authorList>
            <person name="Gilroy R."/>
        </authorList>
    </citation>
    <scope>NUCLEOTIDE SEQUENCE</scope>
    <source>
        <strain evidence="4">17213</strain>
    </source>
</reference>
<dbReference type="AlphaFoldDB" id="A0A9D9DCQ4"/>
<dbReference type="Proteomes" id="UP000823631">
    <property type="component" value="Unassembled WGS sequence"/>
</dbReference>
<evidence type="ECO:0000256" key="2">
    <source>
        <dbReference type="ARBA" id="ARBA00022729"/>
    </source>
</evidence>
<dbReference type="EMBL" id="JADINH010000188">
    <property type="protein sequence ID" value="MBO8416608.1"/>
    <property type="molecule type" value="Genomic_DNA"/>
</dbReference>
<accession>A0A9D9DCQ4</accession>
<dbReference type="PANTHER" id="PTHR35089:SF1">
    <property type="entry name" value="CHAPERONE PROTEIN SKP"/>
    <property type="match status" value="1"/>
</dbReference>
<dbReference type="PANTHER" id="PTHR35089">
    <property type="entry name" value="CHAPERONE PROTEIN SKP"/>
    <property type="match status" value="1"/>
</dbReference>
<evidence type="ECO:0000313" key="4">
    <source>
        <dbReference type="EMBL" id="MBO8416608.1"/>
    </source>
</evidence>
<organism evidence="4 5">
    <name type="scientific">Candidatus Avisuccinivibrio stercorigallinarum</name>
    <dbReference type="NCBI Taxonomy" id="2840704"/>
    <lineage>
        <taxon>Bacteria</taxon>
        <taxon>Pseudomonadati</taxon>
        <taxon>Pseudomonadota</taxon>
        <taxon>Gammaproteobacteria</taxon>
        <taxon>Aeromonadales</taxon>
        <taxon>Succinivibrionaceae</taxon>
        <taxon>Succinivibrionaceae incertae sedis</taxon>
        <taxon>Candidatus Avisuccinivibrio</taxon>
    </lineage>
</organism>
<dbReference type="Pfam" id="PF03938">
    <property type="entry name" value="OmpH"/>
    <property type="match status" value="1"/>
</dbReference>
<comment type="similarity">
    <text evidence="1">Belongs to the Skp family.</text>
</comment>
<dbReference type="GO" id="GO:0005829">
    <property type="term" value="C:cytosol"/>
    <property type="evidence" value="ECO:0007669"/>
    <property type="project" value="TreeGrafter"/>
</dbReference>
<protein>
    <submittedName>
        <fullName evidence="4">OmpH family outer membrane protein</fullName>
    </submittedName>
</protein>
<name>A0A9D9DCQ4_9GAMM</name>
<dbReference type="SMART" id="SM00935">
    <property type="entry name" value="OmpH"/>
    <property type="match status" value="1"/>
</dbReference>
<comment type="caution">
    <text evidence="4">The sequence shown here is derived from an EMBL/GenBank/DDBJ whole genome shotgun (WGS) entry which is preliminary data.</text>
</comment>
<evidence type="ECO:0000256" key="1">
    <source>
        <dbReference type="ARBA" id="ARBA00009091"/>
    </source>
</evidence>
<feature type="chain" id="PRO_5039105430" evidence="3">
    <location>
        <begin position="23"/>
        <end position="179"/>
    </location>
</feature>
<gene>
    <name evidence="4" type="ORF">IAB19_09525</name>
</gene>
<dbReference type="SUPFAM" id="SSF111384">
    <property type="entry name" value="OmpH-like"/>
    <property type="match status" value="1"/>
</dbReference>
<evidence type="ECO:0000313" key="5">
    <source>
        <dbReference type="Proteomes" id="UP000823631"/>
    </source>
</evidence>
<reference evidence="4" key="2">
    <citation type="journal article" date="2021" name="PeerJ">
        <title>Extensive microbial diversity within the chicken gut microbiome revealed by metagenomics and culture.</title>
        <authorList>
            <person name="Gilroy R."/>
            <person name="Ravi A."/>
            <person name="Getino M."/>
            <person name="Pursley I."/>
            <person name="Horton D.L."/>
            <person name="Alikhan N.F."/>
            <person name="Baker D."/>
            <person name="Gharbi K."/>
            <person name="Hall N."/>
            <person name="Watson M."/>
            <person name="Adriaenssens E.M."/>
            <person name="Foster-Nyarko E."/>
            <person name="Jarju S."/>
            <person name="Secka A."/>
            <person name="Antonio M."/>
            <person name="Oren A."/>
            <person name="Chaudhuri R.R."/>
            <person name="La Ragione R."/>
            <person name="Hildebrand F."/>
            <person name="Pallen M.J."/>
        </authorList>
    </citation>
    <scope>NUCLEOTIDE SEQUENCE</scope>
    <source>
        <strain evidence="4">17213</strain>
    </source>
</reference>
<dbReference type="InterPro" id="IPR024930">
    <property type="entry name" value="Skp_dom_sf"/>
</dbReference>